<feature type="binding site" evidence="2">
    <location>
        <position position="104"/>
    </location>
    <ligand>
        <name>Zn(2+)</name>
        <dbReference type="ChEBI" id="CHEBI:29105"/>
        <label>2</label>
    </ligand>
</feature>
<dbReference type="STRING" id="1121409.SAMN02745124_03989"/>
<dbReference type="Gene3D" id="3.30.1360.130">
    <property type="entry name" value="Dipeptide transport protein"/>
    <property type="match status" value="1"/>
</dbReference>
<dbReference type="AlphaFoldDB" id="A0A1M5YFY3"/>
<feature type="binding site" evidence="2">
    <location>
        <position position="60"/>
    </location>
    <ligand>
        <name>Zn(2+)</name>
        <dbReference type="ChEBI" id="CHEBI:29105"/>
        <label>2</label>
    </ligand>
</feature>
<dbReference type="CDD" id="cd08663">
    <property type="entry name" value="DAP_dppA_1"/>
    <property type="match status" value="1"/>
</dbReference>
<evidence type="ECO:0000313" key="3">
    <source>
        <dbReference type="EMBL" id="SHI10945.1"/>
    </source>
</evidence>
<feature type="binding site" evidence="2">
    <location>
        <position position="134"/>
    </location>
    <ligand>
        <name>Zn(2+)</name>
        <dbReference type="ChEBI" id="CHEBI:29105"/>
        <label>2</label>
    </ligand>
</feature>
<feature type="binding site" evidence="2">
    <location>
        <position position="8"/>
    </location>
    <ligand>
        <name>Zn(2+)</name>
        <dbReference type="ChEBI" id="CHEBI:29105"/>
        <label>1</label>
    </ligand>
</feature>
<protein>
    <submittedName>
        <fullName evidence="3">D-amino peptidase</fullName>
    </submittedName>
</protein>
<dbReference type="Proteomes" id="UP000184139">
    <property type="component" value="Unassembled WGS sequence"/>
</dbReference>
<dbReference type="Pfam" id="PF04951">
    <property type="entry name" value="Peptidase_M55"/>
    <property type="match status" value="1"/>
</dbReference>
<dbReference type="InterPro" id="IPR007035">
    <property type="entry name" value="Peptidase_M55"/>
</dbReference>
<dbReference type="SUPFAM" id="SSF63992">
    <property type="entry name" value="Dipeptide transport protein"/>
    <property type="match status" value="1"/>
</dbReference>
<reference evidence="3 4" key="1">
    <citation type="submission" date="2016-11" db="EMBL/GenBank/DDBJ databases">
        <authorList>
            <person name="Jaros S."/>
            <person name="Januszkiewicz K."/>
            <person name="Wedrychowicz H."/>
        </authorList>
    </citation>
    <scope>NUCLEOTIDE SEQUENCE [LARGE SCALE GENOMIC DNA]</scope>
    <source>
        <strain evidence="3 4">DSM 9705</strain>
    </source>
</reference>
<dbReference type="InterPro" id="IPR027476">
    <property type="entry name" value="DppA_N"/>
</dbReference>
<gene>
    <name evidence="3" type="ORF">SAMN02745124_03989</name>
</gene>
<proteinExistence type="predicted"/>
<feature type="binding site" evidence="2">
    <location>
        <position position="10"/>
    </location>
    <ligand>
        <name>Zn(2+)</name>
        <dbReference type="ChEBI" id="CHEBI:29105"/>
        <label>1</label>
    </ligand>
</feature>
<keyword evidence="2" id="KW-0862">Zinc</keyword>
<accession>A0A1M5YFY3</accession>
<feature type="active site" description="Nucleophile" evidence="1">
    <location>
        <position position="116"/>
    </location>
</feature>
<keyword evidence="4" id="KW-1185">Reference proteome</keyword>
<name>A0A1M5YFY3_9BACT</name>
<dbReference type="PIRSF" id="PIRSF015853">
    <property type="entry name" value="Pep_DppA"/>
    <property type="match status" value="1"/>
</dbReference>
<evidence type="ECO:0000256" key="1">
    <source>
        <dbReference type="PIRSR" id="PIRSR015853-1"/>
    </source>
</evidence>
<dbReference type="GO" id="GO:0046872">
    <property type="term" value="F:metal ion binding"/>
    <property type="evidence" value="ECO:0007669"/>
    <property type="project" value="UniProtKB-KW"/>
</dbReference>
<dbReference type="RefSeq" id="WP_073378930.1">
    <property type="nucleotide sequence ID" value="NZ_FQXS01000036.1"/>
</dbReference>
<dbReference type="EMBL" id="FQXS01000036">
    <property type="protein sequence ID" value="SHI10945.1"/>
    <property type="molecule type" value="Genomic_DNA"/>
</dbReference>
<feature type="binding site" evidence="2">
    <location>
        <position position="8"/>
    </location>
    <ligand>
        <name>Zn(2+)</name>
        <dbReference type="ChEBI" id="CHEBI:29105"/>
        <label>2</label>
    </ligand>
</feature>
<organism evidence="3 4">
    <name type="scientific">Desulfofustis glycolicus DSM 9705</name>
    <dbReference type="NCBI Taxonomy" id="1121409"/>
    <lineage>
        <taxon>Bacteria</taxon>
        <taxon>Pseudomonadati</taxon>
        <taxon>Thermodesulfobacteriota</taxon>
        <taxon>Desulfobulbia</taxon>
        <taxon>Desulfobulbales</taxon>
        <taxon>Desulfocapsaceae</taxon>
        <taxon>Desulfofustis</taxon>
    </lineage>
</organism>
<dbReference type="InterPro" id="IPR036177">
    <property type="entry name" value="Peptidase_M55_sf"/>
</dbReference>
<sequence length="277" mass="29713">MRVYISADIEGIGCVVRSEHSSPGGREYERARRFMTAEVNAAALGAFAAGAVDVVVADSHNVGLNLIPEELDERIRLIMGSPRPLAMMDGIDLGFDAALFIGYHGRAGTADAVIAHTFTGRIAEVRMNDLVIGEIGLSALLAGHYNIPVVFMAGDDAGCREAEALLPGLATVSVKQGIGAYAAICPHPTVCREKIRTAAEQTLLRCRREGFPQPLTMAGPVTLQMRFTTASSVDRVLRMPRVQRVSGTIIQYQAADLPEAFAAFNTMADLIELTPFI</sequence>
<evidence type="ECO:0000313" key="4">
    <source>
        <dbReference type="Proteomes" id="UP000184139"/>
    </source>
</evidence>
<keyword evidence="2" id="KW-0479">Metal-binding</keyword>
<dbReference type="OrthoDB" id="9785420at2"/>
<evidence type="ECO:0000256" key="2">
    <source>
        <dbReference type="PIRSR" id="PIRSR015853-2"/>
    </source>
</evidence>
<dbReference type="Gene3D" id="3.40.50.10780">
    <property type="entry name" value="Dipeptide transport protein"/>
    <property type="match status" value="1"/>
</dbReference>